<dbReference type="OrthoDB" id="41632at2759"/>
<comment type="similarity">
    <text evidence="3">Belongs to the peptidase U32 family.</text>
</comment>
<dbReference type="PANTHER" id="PTHR30217:SF6">
    <property type="entry name" value="TRNA HYDROXYLATION PROTEIN P"/>
    <property type="match status" value="1"/>
</dbReference>
<dbReference type="EMBL" id="OB699435">
    <property type="protein sequence ID" value="CAD7238319.1"/>
    <property type="molecule type" value="Genomic_DNA"/>
</dbReference>
<dbReference type="Pfam" id="PF01136">
    <property type="entry name" value="Peptidase_U32"/>
    <property type="match status" value="1"/>
</dbReference>
<dbReference type="InterPro" id="IPR001539">
    <property type="entry name" value="Peptidase_U32"/>
</dbReference>
<sequence length="152" mass="16955">MMSPKDLCTLNILDQIADAGVRVLKIEGRGRAPEYVANVIKTYREAINAIAQGTYSQEKMALWMTELEKVYNRGFWNGYYLGQKLGEWSNGPGSQATQKKLYVGIGTHYYPKPGIGEFKIEAYDIQVGDTLLVTGPTTGAKELLLEELMVED</sequence>
<dbReference type="PANTHER" id="PTHR30217">
    <property type="entry name" value="PEPTIDASE U32 FAMILY"/>
    <property type="match status" value="1"/>
</dbReference>
<gene>
    <name evidence="4" type="ORF">CTOB1V02_LOCUS16134</name>
</gene>
<keyword evidence="1" id="KW-0645">Protease</keyword>
<evidence type="ECO:0000256" key="3">
    <source>
        <dbReference type="ARBA" id="ARBA00038374"/>
    </source>
</evidence>
<evidence type="ECO:0000313" key="4">
    <source>
        <dbReference type="EMBL" id="CAD7238319.1"/>
    </source>
</evidence>
<keyword evidence="2" id="KW-0378">Hydrolase</keyword>
<name>A0A7R8WZY4_9CRUS</name>
<dbReference type="InterPro" id="IPR051454">
    <property type="entry name" value="RNA/ubiquinone_mod_enzymes"/>
</dbReference>
<dbReference type="GO" id="GO:0008233">
    <property type="term" value="F:peptidase activity"/>
    <property type="evidence" value="ECO:0007669"/>
    <property type="project" value="UniProtKB-KW"/>
</dbReference>
<dbReference type="AlphaFoldDB" id="A0A7R8WZY4"/>
<organism evidence="4">
    <name type="scientific">Cyprideis torosa</name>
    <dbReference type="NCBI Taxonomy" id="163714"/>
    <lineage>
        <taxon>Eukaryota</taxon>
        <taxon>Metazoa</taxon>
        <taxon>Ecdysozoa</taxon>
        <taxon>Arthropoda</taxon>
        <taxon>Crustacea</taxon>
        <taxon>Oligostraca</taxon>
        <taxon>Ostracoda</taxon>
        <taxon>Podocopa</taxon>
        <taxon>Podocopida</taxon>
        <taxon>Cytherocopina</taxon>
        <taxon>Cytheroidea</taxon>
        <taxon>Cytherideidae</taxon>
        <taxon>Cyprideis</taxon>
    </lineage>
</organism>
<accession>A0A7R8WZY4</accession>
<evidence type="ECO:0000256" key="2">
    <source>
        <dbReference type="ARBA" id="ARBA00022801"/>
    </source>
</evidence>
<evidence type="ECO:0000256" key="1">
    <source>
        <dbReference type="ARBA" id="ARBA00022670"/>
    </source>
</evidence>
<proteinExistence type="inferred from homology"/>
<feature type="non-terminal residue" evidence="4">
    <location>
        <position position="152"/>
    </location>
</feature>
<protein>
    <submittedName>
        <fullName evidence="4">Uncharacterized protein</fullName>
    </submittedName>
</protein>
<reference evidence="4" key="1">
    <citation type="submission" date="2020-11" db="EMBL/GenBank/DDBJ databases">
        <authorList>
            <person name="Tran Van P."/>
        </authorList>
    </citation>
    <scope>NUCLEOTIDE SEQUENCE</scope>
</reference>
<dbReference type="GO" id="GO:0006508">
    <property type="term" value="P:proteolysis"/>
    <property type="evidence" value="ECO:0007669"/>
    <property type="project" value="UniProtKB-KW"/>
</dbReference>